<evidence type="ECO:0000259" key="5">
    <source>
        <dbReference type="PROSITE" id="PS50122"/>
    </source>
</evidence>
<organism evidence="6 7">
    <name type="scientific">Heliorestis convoluta</name>
    <dbReference type="NCBI Taxonomy" id="356322"/>
    <lineage>
        <taxon>Bacteria</taxon>
        <taxon>Bacillati</taxon>
        <taxon>Bacillota</taxon>
        <taxon>Clostridia</taxon>
        <taxon>Eubacteriales</taxon>
        <taxon>Heliobacteriaceae</taxon>
        <taxon>Heliorestis</taxon>
    </lineage>
</organism>
<keyword evidence="1 4" id="KW-0378">Hydrolase</keyword>
<dbReference type="GO" id="GO:0006935">
    <property type="term" value="P:chemotaxis"/>
    <property type="evidence" value="ECO:0007669"/>
    <property type="project" value="UniProtKB-UniRule"/>
</dbReference>
<dbReference type="SUPFAM" id="SSF52738">
    <property type="entry name" value="Methylesterase CheB, C-terminal domain"/>
    <property type="match status" value="1"/>
</dbReference>
<feature type="domain" description="CheB-type methylesterase" evidence="5">
    <location>
        <begin position="5"/>
        <end position="194"/>
    </location>
</feature>
<dbReference type="EC" id="3.1.1.61" evidence="2"/>
<gene>
    <name evidence="6" type="ORF">FTV88_1717</name>
</gene>
<dbReference type="CDD" id="cd16432">
    <property type="entry name" value="CheB_Rec"/>
    <property type="match status" value="1"/>
</dbReference>
<evidence type="ECO:0000313" key="7">
    <source>
        <dbReference type="Proteomes" id="UP000366051"/>
    </source>
</evidence>
<dbReference type="PANTHER" id="PTHR42872:SF6">
    <property type="entry name" value="PROTEIN-GLUTAMATE METHYLESTERASE_PROTEIN-GLUTAMINE GLUTAMINASE"/>
    <property type="match status" value="1"/>
</dbReference>
<keyword evidence="4" id="KW-0145">Chemotaxis</keyword>
<accession>A0A5Q2N5F9</accession>
<evidence type="ECO:0000313" key="6">
    <source>
        <dbReference type="EMBL" id="QGG47815.1"/>
    </source>
</evidence>
<dbReference type="Gene3D" id="3.40.50.180">
    <property type="entry name" value="Methylesterase CheB, C-terminal domain"/>
    <property type="match status" value="1"/>
</dbReference>
<reference evidence="7" key="1">
    <citation type="submission" date="2019-11" db="EMBL/GenBank/DDBJ databases">
        <title>Genome sequence of Heliorestis convoluta strain HH, an alkaliphilic and minimalistic phototrophic bacterium from a soda lake in Egypt.</title>
        <authorList>
            <person name="Dewey E.D."/>
            <person name="Stokes L.M."/>
            <person name="Burchell B.M."/>
            <person name="Shaffer K.N."/>
            <person name="Huntington A.M."/>
            <person name="Baker J.M."/>
            <person name="Nadendla S."/>
            <person name="Giglio M.G."/>
            <person name="Touchman J.W."/>
            <person name="Blankenship R.E."/>
            <person name="Madigan M.T."/>
            <person name="Sattley W.M."/>
        </authorList>
    </citation>
    <scope>NUCLEOTIDE SEQUENCE [LARGE SCALE GENOMIC DNA]</scope>
    <source>
        <strain evidence="7">HH</strain>
    </source>
</reference>
<evidence type="ECO:0000256" key="3">
    <source>
        <dbReference type="ARBA" id="ARBA00048267"/>
    </source>
</evidence>
<dbReference type="AlphaFoldDB" id="A0A5Q2N5F9"/>
<evidence type="ECO:0000256" key="4">
    <source>
        <dbReference type="PROSITE-ProRule" id="PRU00050"/>
    </source>
</evidence>
<protein>
    <recommendedName>
        <fullName evidence="2">protein-glutamate methylesterase</fullName>
        <ecNumber evidence="2">3.1.1.61</ecNumber>
    </recommendedName>
</protein>
<dbReference type="GO" id="GO:0008984">
    <property type="term" value="F:protein-glutamate methylesterase activity"/>
    <property type="evidence" value="ECO:0007669"/>
    <property type="project" value="UniProtKB-EC"/>
</dbReference>
<comment type="catalytic activity">
    <reaction evidence="3">
        <text>[protein]-L-glutamate 5-O-methyl ester + H2O = L-glutamyl-[protein] + methanol + H(+)</text>
        <dbReference type="Rhea" id="RHEA:23236"/>
        <dbReference type="Rhea" id="RHEA-COMP:10208"/>
        <dbReference type="Rhea" id="RHEA-COMP:10311"/>
        <dbReference type="ChEBI" id="CHEBI:15377"/>
        <dbReference type="ChEBI" id="CHEBI:15378"/>
        <dbReference type="ChEBI" id="CHEBI:17790"/>
        <dbReference type="ChEBI" id="CHEBI:29973"/>
        <dbReference type="ChEBI" id="CHEBI:82795"/>
        <dbReference type="EC" id="3.1.1.61"/>
    </reaction>
</comment>
<feature type="active site" evidence="4">
    <location>
        <position position="17"/>
    </location>
</feature>
<dbReference type="Proteomes" id="UP000366051">
    <property type="component" value="Chromosome"/>
</dbReference>
<dbReference type="GO" id="GO:0005737">
    <property type="term" value="C:cytoplasm"/>
    <property type="evidence" value="ECO:0007669"/>
    <property type="project" value="InterPro"/>
</dbReference>
<dbReference type="PROSITE" id="PS50122">
    <property type="entry name" value="CHEB"/>
    <property type="match status" value="1"/>
</dbReference>
<feature type="active site" evidence="4">
    <location>
        <position position="136"/>
    </location>
</feature>
<dbReference type="GO" id="GO:0000156">
    <property type="term" value="F:phosphorelay response regulator activity"/>
    <property type="evidence" value="ECO:0007669"/>
    <property type="project" value="InterPro"/>
</dbReference>
<dbReference type="KEGG" id="hcv:FTV88_1717"/>
<feature type="active site" evidence="4">
    <location>
        <position position="44"/>
    </location>
</feature>
<dbReference type="PANTHER" id="PTHR42872">
    <property type="entry name" value="PROTEIN-GLUTAMATE METHYLESTERASE/PROTEIN-GLUTAMINE GLUTAMINASE"/>
    <property type="match status" value="1"/>
</dbReference>
<sequence length="196" mass="21103">MPRIDRETPSVIAIGASTGGPPVFLQILQALPKKFPVPIVAVQHVAEGFMNSLVGWLQQHCRVKVKLAEKGERICRGTVYFAPEGYHLEVNSSGIIALSSAPPQAGHRPSIDLTFQSLCCFSPCCWAFLLTGMGKDGAQGLKGLHDSGCYTVVQDPASSIIYGMPGEALRLHAVDEVLSPPLMIERLLGLVERKAL</sequence>
<dbReference type="EMBL" id="CP045875">
    <property type="protein sequence ID" value="QGG47815.1"/>
    <property type="molecule type" value="Genomic_DNA"/>
</dbReference>
<dbReference type="Pfam" id="PF01339">
    <property type="entry name" value="CheB_methylest"/>
    <property type="match status" value="1"/>
</dbReference>
<dbReference type="RefSeq" id="WP_153725115.1">
    <property type="nucleotide sequence ID" value="NZ_CP045875.1"/>
</dbReference>
<dbReference type="InterPro" id="IPR035909">
    <property type="entry name" value="CheB_C"/>
</dbReference>
<keyword evidence="7" id="KW-1185">Reference proteome</keyword>
<dbReference type="OrthoDB" id="9793421at2"/>
<evidence type="ECO:0000256" key="2">
    <source>
        <dbReference type="ARBA" id="ARBA00039140"/>
    </source>
</evidence>
<evidence type="ECO:0000256" key="1">
    <source>
        <dbReference type="ARBA" id="ARBA00022801"/>
    </source>
</evidence>
<name>A0A5Q2N5F9_9FIRM</name>
<dbReference type="InterPro" id="IPR000673">
    <property type="entry name" value="Sig_transdc_resp-reg_Me-estase"/>
</dbReference>
<proteinExistence type="predicted"/>